<dbReference type="GO" id="GO:0008173">
    <property type="term" value="F:RNA methyltransferase activity"/>
    <property type="evidence" value="ECO:0007669"/>
    <property type="project" value="InterPro"/>
</dbReference>
<dbReference type="PROSITE" id="PS51686">
    <property type="entry name" value="SAM_MT_RSMB_NOP"/>
    <property type="match status" value="1"/>
</dbReference>
<dbReference type="InterPro" id="IPR023267">
    <property type="entry name" value="RCMT"/>
</dbReference>
<dbReference type="GO" id="GO:0003723">
    <property type="term" value="F:RNA binding"/>
    <property type="evidence" value="ECO:0007669"/>
    <property type="project" value="UniProtKB-UniRule"/>
</dbReference>
<dbReference type="Pfam" id="PF01189">
    <property type="entry name" value="Methyltr_RsmB-F"/>
    <property type="match status" value="1"/>
</dbReference>
<dbReference type="EMBL" id="JABWTA010000001">
    <property type="protein sequence ID" value="NVE93884.1"/>
    <property type="molecule type" value="Genomic_DNA"/>
</dbReference>
<dbReference type="InterPro" id="IPR029063">
    <property type="entry name" value="SAM-dependent_MTases_sf"/>
</dbReference>
<evidence type="ECO:0000313" key="7">
    <source>
        <dbReference type="EMBL" id="NVE93884.1"/>
    </source>
</evidence>
<proteinExistence type="inferred from homology"/>
<keyword evidence="2 5" id="KW-0808">Transferase</keyword>
<keyword evidence="3 5" id="KW-0949">S-adenosyl-L-methionine</keyword>
<evidence type="ECO:0000256" key="5">
    <source>
        <dbReference type="PROSITE-ProRule" id="PRU01023"/>
    </source>
</evidence>
<dbReference type="AlphaFoldDB" id="A0A850H3X1"/>
<dbReference type="GO" id="GO:0001510">
    <property type="term" value="P:RNA methylation"/>
    <property type="evidence" value="ECO:0007669"/>
    <property type="project" value="InterPro"/>
</dbReference>
<dbReference type="CDD" id="cd02440">
    <property type="entry name" value="AdoMet_MTases"/>
    <property type="match status" value="1"/>
</dbReference>
<feature type="active site" description="Nucleophile" evidence="5">
    <location>
        <position position="335"/>
    </location>
</feature>
<sequence length="394" mass="43181">MTPAARVQAAIEILDEVISGAVAGGAPADRIVSAYFKTRRYAGSKDRRAVRELVYSAIRVCGEVPKTGRAAMMRLVEEDASLSVLFDGSTHGPAVIEADERPARAGVAPDWLIARLQSSGLDDAEMAALMDRAPLDIRLNAKHAQRHTFEFPVEVEWLTLPNARRLPSGTPVEQWDAYKDGLIEVQDLGSQLISLISGAYATFLTIDLCAGAGGKTLAMACERTHSGRIVASDTDRRRLSRLMPRAKRAGVADSVETRLLDPGKELEALSDLKGQADFVLVDAPCSGTGTWRRKPEAKWRLTPDRLDRFAKTQDYLLDLAAELTRPNGVIGFVTCSLLDEEGKDRVEAFLKRHPEWKAEPYLQFPIGRQHGQGLRLTPYHDGTDGFFVAMLGSS</sequence>
<dbReference type="PANTHER" id="PTHR22807:SF53">
    <property type="entry name" value="RIBOSOMAL RNA SMALL SUBUNIT METHYLTRANSFERASE B-RELATED"/>
    <property type="match status" value="1"/>
</dbReference>
<feature type="domain" description="SAM-dependent MTase RsmB/NOP-type" evidence="6">
    <location>
        <begin position="102"/>
        <end position="394"/>
    </location>
</feature>
<feature type="binding site" evidence="5">
    <location>
        <position position="233"/>
    </location>
    <ligand>
        <name>S-adenosyl-L-methionine</name>
        <dbReference type="ChEBI" id="CHEBI:59789"/>
    </ligand>
</feature>
<dbReference type="PANTHER" id="PTHR22807">
    <property type="entry name" value="NOP2 YEAST -RELATED NOL1/NOP2/FMU SUN DOMAIN-CONTAINING"/>
    <property type="match status" value="1"/>
</dbReference>
<organism evidence="7 8">
    <name type="scientific">Altererythrobacter lutimaris</name>
    <dbReference type="NCBI Taxonomy" id="2743979"/>
    <lineage>
        <taxon>Bacteria</taxon>
        <taxon>Pseudomonadati</taxon>
        <taxon>Pseudomonadota</taxon>
        <taxon>Alphaproteobacteria</taxon>
        <taxon>Sphingomonadales</taxon>
        <taxon>Erythrobacteraceae</taxon>
        <taxon>Altererythrobacter</taxon>
    </lineage>
</organism>
<evidence type="ECO:0000259" key="6">
    <source>
        <dbReference type="PROSITE" id="PS51686"/>
    </source>
</evidence>
<evidence type="ECO:0000256" key="3">
    <source>
        <dbReference type="ARBA" id="ARBA00022691"/>
    </source>
</evidence>
<evidence type="ECO:0000256" key="4">
    <source>
        <dbReference type="ARBA" id="ARBA00022884"/>
    </source>
</evidence>
<name>A0A850H3X1_9SPHN</name>
<comment type="caution">
    <text evidence="7">The sequence shown here is derived from an EMBL/GenBank/DDBJ whole genome shotgun (WGS) entry which is preliminary data.</text>
</comment>
<keyword evidence="4 5" id="KW-0694">RNA-binding</keyword>
<reference evidence="7 8" key="1">
    <citation type="submission" date="2020-06" db="EMBL/GenBank/DDBJ databases">
        <title>Altererythrobacter lutimaris sp. nov., a marine bacterium isolated from a tidal flat.</title>
        <authorList>
            <person name="Kim D."/>
            <person name="Yoo Y."/>
            <person name="Kim J.-J."/>
        </authorList>
    </citation>
    <scope>NUCLEOTIDE SEQUENCE [LARGE SCALE GENOMIC DNA]</scope>
    <source>
        <strain evidence="7 8">JGD-16</strain>
    </source>
</reference>
<accession>A0A850H3X1</accession>
<dbReference type="SUPFAM" id="SSF53335">
    <property type="entry name" value="S-adenosyl-L-methionine-dependent methyltransferases"/>
    <property type="match status" value="1"/>
</dbReference>
<evidence type="ECO:0000256" key="2">
    <source>
        <dbReference type="ARBA" id="ARBA00022679"/>
    </source>
</evidence>
<comment type="similarity">
    <text evidence="5">Belongs to the class I-like SAM-binding methyltransferase superfamily. RsmB/NOP family.</text>
</comment>
<comment type="caution">
    <text evidence="5">Lacks conserved residue(s) required for the propagation of feature annotation.</text>
</comment>
<gene>
    <name evidence="7" type="ORF">HUO12_03125</name>
</gene>
<protein>
    <submittedName>
        <fullName evidence="7">RsmB/NOP family class I SAM-dependent RNA methyltransferase</fullName>
    </submittedName>
</protein>
<dbReference type="InterPro" id="IPR049560">
    <property type="entry name" value="MeTrfase_RsmB-F_NOP2_cat"/>
</dbReference>
<dbReference type="Gene3D" id="3.40.50.150">
    <property type="entry name" value="Vaccinia Virus protein VP39"/>
    <property type="match status" value="1"/>
</dbReference>
<dbReference type="RefSeq" id="WP_176272217.1">
    <property type="nucleotide sequence ID" value="NZ_JABWTA010000001.1"/>
</dbReference>
<keyword evidence="1 5" id="KW-0489">Methyltransferase</keyword>
<evidence type="ECO:0000256" key="1">
    <source>
        <dbReference type="ARBA" id="ARBA00022603"/>
    </source>
</evidence>
<evidence type="ECO:0000313" key="8">
    <source>
        <dbReference type="Proteomes" id="UP000546031"/>
    </source>
</evidence>
<dbReference type="PRINTS" id="PR02008">
    <property type="entry name" value="RCMTFAMILY"/>
</dbReference>
<dbReference type="InterPro" id="IPR001678">
    <property type="entry name" value="MeTrfase_RsmB-F_NOP2_dom"/>
</dbReference>
<feature type="binding site" evidence="5">
    <location>
        <position position="261"/>
    </location>
    <ligand>
        <name>S-adenosyl-L-methionine</name>
        <dbReference type="ChEBI" id="CHEBI:59789"/>
    </ligand>
</feature>
<keyword evidence="8" id="KW-1185">Reference proteome</keyword>
<dbReference type="Proteomes" id="UP000546031">
    <property type="component" value="Unassembled WGS sequence"/>
</dbReference>
<feature type="binding site" evidence="5">
    <location>
        <position position="282"/>
    </location>
    <ligand>
        <name>S-adenosyl-L-methionine</name>
        <dbReference type="ChEBI" id="CHEBI:59789"/>
    </ligand>
</feature>